<dbReference type="AlphaFoldDB" id="A0A7I9VK03"/>
<keyword evidence="4" id="KW-1185">Reference proteome</keyword>
<feature type="region of interest" description="Disordered" evidence="1">
    <location>
        <begin position="1"/>
        <end position="21"/>
    </location>
</feature>
<gene>
    <name evidence="3" type="ORF">AMYX_12600</name>
</gene>
<feature type="transmembrane region" description="Helical" evidence="2">
    <location>
        <begin position="91"/>
        <end position="115"/>
    </location>
</feature>
<proteinExistence type="predicted"/>
<name>A0A7I9VK03_9BACT</name>
<evidence type="ECO:0000256" key="2">
    <source>
        <dbReference type="SAM" id="Phobius"/>
    </source>
</evidence>
<comment type="caution">
    <text evidence="3">The sequence shown here is derived from an EMBL/GenBank/DDBJ whole genome shotgun (WGS) entry which is preliminary data.</text>
</comment>
<evidence type="ECO:0000256" key="1">
    <source>
        <dbReference type="SAM" id="MobiDB-lite"/>
    </source>
</evidence>
<dbReference type="InterPro" id="IPR007272">
    <property type="entry name" value="Sulf_transp_TsuA/YedE"/>
</dbReference>
<dbReference type="Proteomes" id="UP000503640">
    <property type="component" value="Unassembled WGS sequence"/>
</dbReference>
<sequence>MTVAAELRSDDVRRPLRAPSPRKERASQLPYAVALVAAVVAVGYWLGGPAGSPRSGFVWAIGIALGLTLQRSRFCFTASMRDPVLTGSTSLTKAVVAGLAVGTVGFAALQLGAYFKAGQLADAMKLAGLEPVGLHTVVGGVLFGIGAVIAGGCASGTLMRMGEGFLQQWLVFPFFVLGSALGAATWPFWKTALRVDAKGGVYLPAALGGFVPALVVQFGLLLGVWLLADWWGRRSAR</sequence>
<dbReference type="EMBL" id="BJTG01000003">
    <property type="protein sequence ID" value="GEJ56519.1"/>
    <property type="molecule type" value="Genomic_DNA"/>
</dbReference>
<accession>A0A7I9VK03</accession>
<feature type="transmembrane region" description="Helical" evidence="2">
    <location>
        <begin position="53"/>
        <end position="70"/>
    </location>
</feature>
<feature type="transmembrane region" description="Helical" evidence="2">
    <location>
        <begin position="201"/>
        <end position="228"/>
    </location>
</feature>
<keyword evidence="2" id="KW-1133">Transmembrane helix</keyword>
<protein>
    <recommendedName>
        <fullName evidence="5">Sulphur transport domain-containing protein</fullName>
    </recommendedName>
</protein>
<keyword evidence="2" id="KW-0472">Membrane</keyword>
<keyword evidence="2" id="KW-0812">Transmembrane</keyword>
<evidence type="ECO:0000313" key="3">
    <source>
        <dbReference type="EMBL" id="GEJ56519.1"/>
    </source>
</evidence>
<feature type="transmembrane region" description="Helical" evidence="2">
    <location>
        <begin position="170"/>
        <end position="189"/>
    </location>
</feature>
<dbReference type="Pfam" id="PF04143">
    <property type="entry name" value="Sulf_transp"/>
    <property type="match status" value="1"/>
</dbReference>
<feature type="transmembrane region" description="Helical" evidence="2">
    <location>
        <begin position="29"/>
        <end position="47"/>
    </location>
</feature>
<evidence type="ECO:0000313" key="4">
    <source>
        <dbReference type="Proteomes" id="UP000503640"/>
    </source>
</evidence>
<evidence type="ECO:0008006" key="5">
    <source>
        <dbReference type="Google" id="ProtNLM"/>
    </source>
</evidence>
<feature type="transmembrane region" description="Helical" evidence="2">
    <location>
        <begin position="135"/>
        <end position="158"/>
    </location>
</feature>
<reference evidence="4" key="1">
    <citation type="journal article" date="2020" name="Appl. Environ. Microbiol.">
        <title>Diazotrophic Anaeromyxobacter Isolates from Soils.</title>
        <authorList>
            <person name="Masuda Y."/>
            <person name="Yamanaka H."/>
            <person name="Xu Z.X."/>
            <person name="Shiratori Y."/>
            <person name="Aono T."/>
            <person name="Amachi S."/>
            <person name="Senoo K."/>
            <person name="Itoh H."/>
        </authorList>
    </citation>
    <scope>NUCLEOTIDE SEQUENCE [LARGE SCALE GENOMIC DNA]</scope>
    <source>
        <strain evidence="4">R267</strain>
    </source>
</reference>
<dbReference type="RefSeq" id="WP_176064034.1">
    <property type="nucleotide sequence ID" value="NZ_BJTG01000003.1"/>
</dbReference>
<organism evidence="3 4">
    <name type="scientific">Anaeromyxobacter diazotrophicus</name>
    <dbReference type="NCBI Taxonomy" id="2590199"/>
    <lineage>
        <taxon>Bacteria</taxon>
        <taxon>Pseudomonadati</taxon>
        <taxon>Myxococcota</taxon>
        <taxon>Myxococcia</taxon>
        <taxon>Myxococcales</taxon>
        <taxon>Cystobacterineae</taxon>
        <taxon>Anaeromyxobacteraceae</taxon>
        <taxon>Anaeromyxobacter</taxon>
    </lineage>
</organism>